<accession>A0ABU7DCN6</accession>
<organism evidence="1 2">
    <name type="scientific">Characodon lateralis</name>
    <dbReference type="NCBI Taxonomy" id="208331"/>
    <lineage>
        <taxon>Eukaryota</taxon>
        <taxon>Metazoa</taxon>
        <taxon>Chordata</taxon>
        <taxon>Craniata</taxon>
        <taxon>Vertebrata</taxon>
        <taxon>Euteleostomi</taxon>
        <taxon>Actinopterygii</taxon>
        <taxon>Neopterygii</taxon>
        <taxon>Teleostei</taxon>
        <taxon>Neoteleostei</taxon>
        <taxon>Acanthomorphata</taxon>
        <taxon>Ovalentaria</taxon>
        <taxon>Atherinomorphae</taxon>
        <taxon>Cyprinodontiformes</taxon>
        <taxon>Goodeidae</taxon>
        <taxon>Characodon</taxon>
    </lineage>
</organism>
<sequence>MPSSRIKVHLAFDLEIKVPESMLLRSSVKFERCHGVGPLGFCQVQILRLPLFSVDKLNGMMISFSHWTWYRPTMPKVPIPALITMVTLPNWPDLNPTESLWRIAKRKIRATRTNNANELKASSKANWAS</sequence>
<protein>
    <recommendedName>
        <fullName evidence="3">Tc1-like transposase DDE domain-containing protein</fullName>
    </recommendedName>
</protein>
<dbReference type="InterPro" id="IPR036397">
    <property type="entry name" value="RNaseH_sf"/>
</dbReference>
<evidence type="ECO:0000313" key="1">
    <source>
        <dbReference type="EMBL" id="MED6271960.1"/>
    </source>
</evidence>
<reference evidence="1 2" key="1">
    <citation type="submission" date="2021-06" db="EMBL/GenBank/DDBJ databases">
        <authorList>
            <person name="Palmer J.M."/>
        </authorList>
    </citation>
    <scope>NUCLEOTIDE SEQUENCE [LARGE SCALE GENOMIC DNA]</scope>
    <source>
        <strain evidence="1 2">CL_MEX2019</strain>
        <tissue evidence="1">Muscle</tissue>
    </source>
</reference>
<dbReference type="Gene3D" id="3.30.420.10">
    <property type="entry name" value="Ribonuclease H-like superfamily/Ribonuclease H"/>
    <property type="match status" value="1"/>
</dbReference>
<evidence type="ECO:0008006" key="3">
    <source>
        <dbReference type="Google" id="ProtNLM"/>
    </source>
</evidence>
<proteinExistence type="predicted"/>
<dbReference type="EMBL" id="JAHUTJ010019333">
    <property type="protein sequence ID" value="MED6271960.1"/>
    <property type="molecule type" value="Genomic_DNA"/>
</dbReference>
<name>A0ABU7DCN6_9TELE</name>
<comment type="caution">
    <text evidence="1">The sequence shown here is derived from an EMBL/GenBank/DDBJ whole genome shotgun (WGS) entry which is preliminary data.</text>
</comment>
<dbReference type="Proteomes" id="UP001352852">
    <property type="component" value="Unassembled WGS sequence"/>
</dbReference>
<gene>
    <name evidence="1" type="ORF">CHARACLAT_025456</name>
</gene>
<evidence type="ECO:0000313" key="2">
    <source>
        <dbReference type="Proteomes" id="UP001352852"/>
    </source>
</evidence>
<keyword evidence="2" id="KW-1185">Reference proteome</keyword>